<accession>A0A0M3JGG2</accession>
<dbReference type="PANTHER" id="PTHR10362">
    <property type="entry name" value="HISTIDINE AMMONIA-LYASE"/>
    <property type="match status" value="1"/>
</dbReference>
<dbReference type="SUPFAM" id="SSF48557">
    <property type="entry name" value="L-aspartase-like"/>
    <property type="match status" value="1"/>
</dbReference>
<protein>
    <submittedName>
        <fullName evidence="3">Histidine ammonia-lyase (inferred by orthology to a human protein)</fullName>
    </submittedName>
</protein>
<dbReference type="EMBL" id="UYRR01014189">
    <property type="protein sequence ID" value="VDK27153.1"/>
    <property type="molecule type" value="Genomic_DNA"/>
</dbReference>
<dbReference type="AlphaFoldDB" id="A0A0M3JGG2"/>
<dbReference type="InterPro" id="IPR008948">
    <property type="entry name" value="L-Aspartase-like"/>
</dbReference>
<organism evidence="3">
    <name type="scientific">Anisakis simplex</name>
    <name type="common">Herring worm</name>
    <dbReference type="NCBI Taxonomy" id="6269"/>
    <lineage>
        <taxon>Eukaryota</taxon>
        <taxon>Metazoa</taxon>
        <taxon>Ecdysozoa</taxon>
        <taxon>Nematoda</taxon>
        <taxon>Chromadorea</taxon>
        <taxon>Rhabditida</taxon>
        <taxon>Spirurina</taxon>
        <taxon>Ascaridomorpha</taxon>
        <taxon>Ascaridoidea</taxon>
        <taxon>Anisakidae</taxon>
        <taxon>Anisakis</taxon>
        <taxon>Anisakis simplex complex</taxon>
    </lineage>
</organism>
<evidence type="ECO:0000313" key="3">
    <source>
        <dbReference type="WBParaSite" id="ASIM_0000671701-mRNA-1"/>
    </source>
</evidence>
<dbReference type="InterPro" id="IPR001106">
    <property type="entry name" value="Aromatic_Lyase"/>
</dbReference>
<dbReference type="Pfam" id="PF00221">
    <property type="entry name" value="Lyase_aromatic"/>
    <property type="match status" value="1"/>
</dbReference>
<dbReference type="Gene3D" id="1.20.200.10">
    <property type="entry name" value="Fumarase/aspartase (Central domain)"/>
    <property type="match status" value="1"/>
</dbReference>
<dbReference type="OrthoDB" id="5852559at2759"/>
<evidence type="ECO:0000313" key="1">
    <source>
        <dbReference type="EMBL" id="VDK27153.1"/>
    </source>
</evidence>
<sequence length="116" mass="12888">MIAKQADVIAALSLDVLKGTTRAYDADIHEIRPHKGQMATAQRLRSLLHSEANPSEIAESHRHCGRVQDAYTLRCVPQVHGIVHDTIEFVANIMNVELNSATDNPIVLLERQQIIS</sequence>
<dbReference type="Proteomes" id="UP000267096">
    <property type="component" value="Unassembled WGS sequence"/>
</dbReference>
<gene>
    <name evidence="1" type="ORF">ASIM_LOCUS6496</name>
</gene>
<reference evidence="3" key="1">
    <citation type="submission" date="2017-02" db="UniProtKB">
        <authorList>
            <consortium name="WormBaseParasite"/>
        </authorList>
    </citation>
    <scope>IDENTIFICATION</scope>
</reference>
<keyword evidence="2" id="KW-1185">Reference proteome</keyword>
<dbReference type="GO" id="GO:0003824">
    <property type="term" value="F:catalytic activity"/>
    <property type="evidence" value="ECO:0007669"/>
    <property type="project" value="InterPro"/>
</dbReference>
<evidence type="ECO:0000313" key="2">
    <source>
        <dbReference type="Proteomes" id="UP000267096"/>
    </source>
</evidence>
<proteinExistence type="predicted"/>
<dbReference type="WBParaSite" id="ASIM_0000671701-mRNA-1">
    <property type="protein sequence ID" value="ASIM_0000671701-mRNA-1"/>
    <property type="gene ID" value="ASIM_0000671701"/>
</dbReference>
<reference evidence="1 2" key="2">
    <citation type="submission" date="2018-11" db="EMBL/GenBank/DDBJ databases">
        <authorList>
            <consortium name="Pathogen Informatics"/>
        </authorList>
    </citation>
    <scope>NUCLEOTIDE SEQUENCE [LARGE SCALE GENOMIC DNA]</scope>
</reference>
<name>A0A0M3JGG2_ANISI</name>